<organism evidence="1 2">
    <name type="scientific">Thermospira aquatica</name>
    <dbReference type="NCBI Taxonomy" id="2828656"/>
    <lineage>
        <taxon>Bacteria</taxon>
        <taxon>Pseudomonadati</taxon>
        <taxon>Spirochaetota</taxon>
        <taxon>Spirochaetia</taxon>
        <taxon>Brevinematales</taxon>
        <taxon>Thermospiraceae</taxon>
        <taxon>Thermospira</taxon>
    </lineage>
</organism>
<evidence type="ECO:0008006" key="3">
    <source>
        <dbReference type="Google" id="ProtNLM"/>
    </source>
</evidence>
<gene>
    <name evidence="1" type="ORF">KDW03_08645</name>
</gene>
<keyword evidence="2" id="KW-1185">Reference proteome</keyword>
<proteinExistence type="predicted"/>
<accession>A0AAX3BBC0</accession>
<evidence type="ECO:0000313" key="1">
    <source>
        <dbReference type="EMBL" id="URA09552.1"/>
    </source>
</evidence>
<dbReference type="Proteomes" id="UP001056539">
    <property type="component" value="Chromosome"/>
</dbReference>
<dbReference type="EMBL" id="CP073355">
    <property type="protein sequence ID" value="URA09552.1"/>
    <property type="molecule type" value="Genomic_DNA"/>
</dbReference>
<dbReference type="AlphaFoldDB" id="A0AAX3BBC0"/>
<name>A0AAX3BBC0_9SPIR</name>
<reference evidence="1" key="1">
    <citation type="submission" date="2021-04" db="EMBL/GenBank/DDBJ databases">
        <authorList>
            <person name="Postec A."/>
        </authorList>
    </citation>
    <scope>NUCLEOTIDE SEQUENCE</scope>
    <source>
        <strain evidence="1">F1F22</strain>
    </source>
</reference>
<evidence type="ECO:0000313" key="2">
    <source>
        <dbReference type="Proteomes" id="UP001056539"/>
    </source>
</evidence>
<reference evidence="1" key="2">
    <citation type="submission" date="2022-06" db="EMBL/GenBank/DDBJ databases">
        <title>Thermospira aquatica gen. nov., sp. nov.</title>
        <authorList>
            <person name="Ben Ali Gam Z."/>
            <person name="Labat M."/>
        </authorList>
    </citation>
    <scope>NUCLEOTIDE SEQUENCE</scope>
    <source>
        <strain evidence="1">F1F22</strain>
    </source>
</reference>
<dbReference type="KEGG" id="taqu:KDW03_08645"/>
<protein>
    <recommendedName>
        <fullName evidence="3">Outer membrane protein beta-barrel domain-containing protein</fullName>
    </recommendedName>
</protein>
<dbReference type="RefSeq" id="WP_271434686.1">
    <property type="nucleotide sequence ID" value="NZ_CP073355.1"/>
</dbReference>
<sequence length="214" mass="23642">MAVRKLGCLMVMVVLIVGGMYGATASATKSSTAQSTKGFLDSHYKPGTFAVNVGIDLWAFSYGGLGVYPGAEFSLAQYAIENQIPFDFGLAVQGFYYTYGVNYYSYSWSFTSLGVGVFGTVHFGPKKSMPVLFEFLERVDFHVGLGLSFQNSWYTTSDPYSQEYLDSIRRRNPLGFATIGGVTYFLTDTFGIRFDGSYYGFEYGSATLCFVLKL</sequence>